<dbReference type="Proteomes" id="UP001147653">
    <property type="component" value="Unassembled WGS sequence"/>
</dbReference>
<gene>
    <name evidence="1" type="ORF">OJ997_14135</name>
</gene>
<protein>
    <recommendedName>
        <fullName evidence="3">Lipoprotein</fullName>
    </recommendedName>
</protein>
<dbReference type="AlphaFoldDB" id="A0A9X3N8H6"/>
<dbReference type="EMBL" id="JAPDDP010000022">
    <property type="protein sequence ID" value="MDA0181439.1"/>
    <property type="molecule type" value="Genomic_DNA"/>
</dbReference>
<evidence type="ECO:0000313" key="1">
    <source>
        <dbReference type="EMBL" id="MDA0181439.1"/>
    </source>
</evidence>
<reference evidence="1" key="1">
    <citation type="submission" date="2022-10" db="EMBL/GenBank/DDBJ databases">
        <title>The WGS of Solirubrobacter phytolaccae KCTC 29190.</title>
        <authorList>
            <person name="Jiang Z."/>
        </authorList>
    </citation>
    <scope>NUCLEOTIDE SEQUENCE</scope>
    <source>
        <strain evidence="1">KCTC 29190</strain>
    </source>
</reference>
<evidence type="ECO:0000313" key="2">
    <source>
        <dbReference type="Proteomes" id="UP001147653"/>
    </source>
</evidence>
<keyword evidence="2" id="KW-1185">Reference proteome</keyword>
<dbReference type="PROSITE" id="PS51257">
    <property type="entry name" value="PROKAR_LIPOPROTEIN"/>
    <property type="match status" value="1"/>
</dbReference>
<dbReference type="RefSeq" id="WP_270025754.1">
    <property type="nucleotide sequence ID" value="NZ_JAPDDP010000022.1"/>
</dbReference>
<proteinExistence type="predicted"/>
<comment type="caution">
    <text evidence="1">The sequence shown here is derived from an EMBL/GenBank/DDBJ whole genome shotgun (WGS) entry which is preliminary data.</text>
</comment>
<name>A0A9X3N8H6_9ACTN</name>
<sequence>MRRATILALAVAFAGCGSPSADLFEVTRTGADAKANLTLLVSDDGSVTCNGGKRQSIENELLLRARELERDLAESAELHLVLEPGQGSVLAYRVRMEAGTLAFADNSRPLPPAFARLSVFTKDVSEDVCGIVRR</sequence>
<evidence type="ECO:0008006" key="3">
    <source>
        <dbReference type="Google" id="ProtNLM"/>
    </source>
</evidence>
<organism evidence="1 2">
    <name type="scientific">Solirubrobacter phytolaccae</name>
    <dbReference type="NCBI Taxonomy" id="1404360"/>
    <lineage>
        <taxon>Bacteria</taxon>
        <taxon>Bacillati</taxon>
        <taxon>Actinomycetota</taxon>
        <taxon>Thermoleophilia</taxon>
        <taxon>Solirubrobacterales</taxon>
        <taxon>Solirubrobacteraceae</taxon>
        <taxon>Solirubrobacter</taxon>
    </lineage>
</organism>
<accession>A0A9X3N8H6</accession>